<protein>
    <submittedName>
        <fullName evidence="2">Uncharacterized protein</fullName>
    </submittedName>
</protein>
<evidence type="ECO:0000313" key="2">
    <source>
        <dbReference type="EMBL" id="KAF5835989.1"/>
    </source>
</evidence>
<sequence length="262" mass="26450">MGDPFLQVLQLQCIIDSKDREITALRSHLSGAEVAPPSNVNREEVGKLSKQAAEFTTHDLQNGKDGGAAAAEILQACQQMCLALEQQIQQAHSIVAASQPGLPALMNPTQQHSAARSSVPASSLHLPPAPASAAMPPRVTPIPAPVPASASPAPAALDHAAAPSSMLASSSHQPPAPASAAVAPSAAPAPAPTPAAPAALHHTTPSSVPASYSHPPPLLDLHALAQAAGLFDVLELELSGGQVVQAVRGALLLGGPTSSLHR</sequence>
<evidence type="ECO:0000256" key="1">
    <source>
        <dbReference type="SAM" id="MobiDB-lite"/>
    </source>
</evidence>
<feature type="region of interest" description="Disordered" evidence="1">
    <location>
        <begin position="105"/>
        <end position="212"/>
    </location>
</feature>
<dbReference type="EMBL" id="MU069680">
    <property type="protein sequence ID" value="KAF5835989.1"/>
    <property type="molecule type" value="Genomic_DNA"/>
</dbReference>
<organism evidence="2 3">
    <name type="scientific">Dunaliella salina</name>
    <name type="common">Green alga</name>
    <name type="synonym">Protococcus salinus</name>
    <dbReference type="NCBI Taxonomy" id="3046"/>
    <lineage>
        <taxon>Eukaryota</taxon>
        <taxon>Viridiplantae</taxon>
        <taxon>Chlorophyta</taxon>
        <taxon>core chlorophytes</taxon>
        <taxon>Chlorophyceae</taxon>
        <taxon>CS clade</taxon>
        <taxon>Chlamydomonadales</taxon>
        <taxon>Dunaliellaceae</taxon>
        <taxon>Dunaliella</taxon>
    </lineage>
</organism>
<keyword evidence="3" id="KW-1185">Reference proteome</keyword>
<gene>
    <name evidence="2" type="ORF">DUNSADRAFT_6605</name>
</gene>
<evidence type="ECO:0000313" key="3">
    <source>
        <dbReference type="Proteomes" id="UP000815325"/>
    </source>
</evidence>
<feature type="compositionally biased region" description="Low complexity" evidence="1">
    <location>
        <begin position="117"/>
        <end position="137"/>
    </location>
</feature>
<feature type="compositionally biased region" description="Low complexity" evidence="1">
    <location>
        <begin position="196"/>
        <end position="206"/>
    </location>
</feature>
<accession>A0ABQ7GN02</accession>
<dbReference type="Proteomes" id="UP000815325">
    <property type="component" value="Unassembled WGS sequence"/>
</dbReference>
<comment type="caution">
    <text evidence="2">The sequence shown here is derived from an EMBL/GenBank/DDBJ whole genome shotgun (WGS) entry which is preliminary data.</text>
</comment>
<feature type="compositionally biased region" description="Polar residues" evidence="1">
    <location>
        <begin position="107"/>
        <end position="116"/>
    </location>
</feature>
<feature type="compositionally biased region" description="Low complexity" evidence="1">
    <location>
        <begin position="147"/>
        <end position="186"/>
    </location>
</feature>
<reference evidence="2" key="1">
    <citation type="submission" date="2017-08" db="EMBL/GenBank/DDBJ databases">
        <authorList>
            <person name="Polle J.E."/>
            <person name="Barry K."/>
            <person name="Cushman J."/>
            <person name="Schmutz J."/>
            <person name="Tran D."/>
            <person name="Hathwaick L.T."/>
            <person name="Yim W.C."/>
            <person name="Jenkins J."/>
            <person name="Mckie-Krisberg Z.M."/>
            <person name="Prochnik S."/>
            <person name="Lindquist E."/>
            <person name="Dockter R.B."/>
            <person name="Adam C."/>
            <person name="Molina H."/>
            <person name="Bunkerborg J."/>
            <person name="Jin E."/>
            <person name="Buchheim M."/>
            <person name="Magnuson J."/>
        </authorList>
    </citation>
    <scope>NUCLEOTIDE SEQUENCE</scope>
    <source>
        <strain evidence="2">CCAP 19/18</strain>
    </source>
</reference>
<proteinExistence type="predicted"/>
<name>A0ABQ7GN02_DUNSA</name>